<dbReference type="Pfam" id="PF13911">
    <property type="entry name" value="AhpC-TSA_2"/>
    <property type="match status" value="1"/>
</dbReference>
<comment type="caution">
    <text evidence="1">The sequence shown here is derived from an EMBL/GenBank/DDBJ whole genome shotgun (WGS) entry which is preliminary data.</text>
</comment>
<name>A0A7V8VBE5_9BACT</name>
<dbReference type="Proteomes" id="UP000542342">
    <property type="component" value="Unassembled WGS sequence"/>
</dbReference>
<organism evidence="1 2">
    <name type="scientific">Thermogemmata fonticola</name>
    <dbReference type="NCBI Taxonomy" id="2755323"/>
    <lineage>
        <taxon>Bacteria</taxon>
        <taxon>Pseudomonadati</taxon>
        <taxon>Planctomycetota</taxon>
        <taxon>Planctomycetia</taxon>
        <taxon>Gemmatales</taxon>
        <taxon>Gemmataceae</taxon>
        <taxon>Thermogemmata</taxon>
    </lineage>
</organism>
<evidence type="ECO:0000313" key="2">
    <source>
        <dbReference type="Proteomes" id="UP000542342"/>
    </source>
</evidence>
<dbReference type="AlphaFoldDB" id="A0A7V8VBE5"/>
<reference evidence="1 2" key="1">
    <citation type="submission" date="2020-07" db="EMBL/GenBank/DDBJ databases">
        <title>Thermogemmata thermophila gen. nov., sp. nov., a novel moderate thermophilic planctomycete from a Kamchatka hot spring.</title>
        <authorList>
            <person name="Elcheninov A.G."/>
            <person name="Podosokorskaya O.A."/>
            <person name="Kovaleva O.L."/>
            <person name="Novikov A."/>
            <person name="Bonch-Osmolovskaya E.A."/>
            <person name="Toshchakov S.V."/>
            <person name="Kublanov I.V."/>
        </authorList>
    </citation>
    <scope>NUCLEOTIDE SEQUENCE [LARGE SCALE GENOMIC DNA]</scope>
    <source>
        <strain evidence="1 2">2918</strain>
    </source>
</reference>
<evidence type="ECO:0000313" key="1">
    <source>
        <dbReference type="EMBL" id="MBA2224944.1"/>
    </source>
</evidence>
<proteinExistence type="predicted"/>
<dbReference type="SUPFAM" id="SSF52833">
    <property type="entry name" value="Thioredoxin-like"/>
    <property type="match status" value="1"/>
</dbReference>
<dbReference type="InterPro" id="IPR036249">
    <property type="entry name" value="Thioredoxin-like_sf"/>
</dbReference>
<gene>
    <name evidence="1" type="ORF">H0921_02075</name>
</gene>
<protein>
    <submittedName>
        <fullName evidence="1">AhpC/TSA family protein</fullName>
    </submittedName>
</protein>
<dbReference type="EMBL" id="JACEFB010000001">
    <property type="protein sequence ID" value="MBA2224944.1"/>
    <property type="molecule type" value="Genomic_DNA"/>
</dbReference>
<dbReference type="Gene3D" id="3.40.30.10">
    <property type="entry name" value="Glutaredoxin"/>
    <property type="match status" value="1"/>
</dbReference>
<accession>A0A7V8VBE5</accession>
<dbReference type="InterPro" id="IPR032801">
    <property type="entry name" value="PXL2A/B/C"/>
</dbReference>
<sequence length="124" mass="14148">MAVVSQSQPAELARYQPAQRWKVRVLADPQRRLYHALGLERTRPWIFLWPPVVLGYLWSLLRGYRPRLPRPGEDVLQLGGDFLLDRQRTLLYAYRSAHPTDRPSAAALLAALDALRQAKTTGSC</sequence>
<keyword evidence="2" id="KW-1185">Reference proteome</keyword>